<keyword evidence="4 10" id="KW-0762">Sugar transport</keyword>
<organism evidence="10 11">
    <name type="scientific">Massilimicrobiota timonensis</name>
    <dbReference type="NCBI Taxonomy" id="1776392"/>
    <lineage>
        <taxon>Bacteria</taxon>
        <taxon>Bacillati</taxon>
        <taxon>Bacillota</taxon>
        <taxon>Erysipelotrichia</taxon>
        <taxon>Erysipelotrichales</taxon>
        <taxon>Erysipelotrichaceae</taxon>
        <taxon>Massilimicrobiota</taxon>
    </lineage>
</organism>
<evidence type="ECO:0000259" key="9">
    <source>
        <dbReference type="Pfam" id="PF13303"/>
    </source>
</evidence>
<name>A0A1Y4SYP2_9FIRM</name>
<evidence type="ECO:0000256" key="5">
    <source>
        <dbReference type="ARBA" id="ARBA00022692"/>
    </source>
</evidence>
<gene>
    <name evidence="10" type="ORF">B5E75_06765</name>
</gene>
<feature type="transmembrane region" description="Helical" evidence="8">
    <location>
        <begin position="298"/>
        <end position="319"/>
    </location>
</feature>
<dbReference type="RefSeq" id="WP_087358002.1">
    <property type="nucleotide sequence ID" value="NZ_NFLJ01000016.1"/>
</dbReference>
<comment type="subcellular location">
    <subcellularLocation>
        <location evidence="1">Cell membrane</location>
        <topology evidence="1">Multi-pass membrane protein</topology>
    </subcellularLocation>
</comment>
<dbReference type="EMBL" id="NFLJ01000016">
    <property type="protein sequence ID" value="OUQ34500.1"/>
    <property type="molecule type" value="Genomic_DNA"/>
</dbReference>
<sequence>MARSKRDNYLSRTFHGLAAGYFMSFVLGTICQEIGQLFHLSLLNQWGIILTYMLGPIIGTTMAWCMEAKGINLVTACLAGMIGAGTLVVDGSHVTLTTGSPFLAYLAVILTVEVVRLIQGKTSLDWLLAPIVALICSGVFIWFIKPFYLQLLYWFQDLMLQCTQLPLVLMGMCVALLSAMITTSPLTSLFLMSVLSGLDGVALGCVLAGVCGQMVGLAVMSIHDNPIGNVLAVSIGTSFLQFKNIIKRPLIWVPPLIASLISGILTALLSLSCTVQGASLGLTGLIGLREAMRLMSPTYWIVFILIDVVLPMGICFGMYKVMRKLNYIKSGDMYISGI</sequence>
<keyword evidence="11" id="KW-1185">Reference proteome</keyword>
<evidence type="ECO:0000256" key="1">
    <source>
        <dbReference type="ARBA" id="ARBA00004651"/>
    </source>
</evidence>
<feature type="transmembrane region" description="Helical" evidence="8">
    <location>
        <begin position="258"/>
        <end position="278"/>
    </location>
</feature>
<dbReference type="Proteomes" id="UP000195305">
    <property type="component" value="Unassembled WGS sequence"/>
</dbReference>
<accession>A0A1Y4SYP2</accession>
<proteinExistence type="predicted"/>
<comment type="caution">
    <text evidence="10">The sequence shown here is derived from an EMBL/GenBank/DDBJ whole genome shotgun (WGS) entry which is preliminary data.</text>
</comment>
<feature type="transmembrane region" description="Helical" evidence="8">
    <location>
        <begin position="102"/>
        <end position="119"/>
    </location>
</feature>
<keyword evidence="7 8" id="KW-0472">Membrane</keyword>
<evidence type="ECO:0000313" key="11">
    <source>
        <dbReference type="Proteomes" id="UP000195305"/>
    </source>
</evidence>
<evidence type="ECO:0000256" key="8">
    <source>
        <dbReference type="SAM" id="Phobius"/>
    </source>
</evidence>
<evidence type="ECO:0000256" key="3">
    <source>
        <dbReference type="ARBA" id="ARBA00022475"/>
    </source>
</evidence>
<dbReference type="OrthoDB" id="396983at2"/>
<dbReference type="InterPro" id="IPR003352">
    <property type="entry name" value="PTS_EIIC"/>
</dbReference>
<dbReference type="Pfam" id="PF13303">
    <property type="entry name" value="PTS_EIIC_2"/>
    <property type="match status" value="1"/>
</dbReference>
<protein>
    <submittedName>
        <fullName evidence="10">PTS sugar transporter subunit IIC</fullName>
    </submittedName>
</protein>
<feature type="transmembrane region" description="Helical" evidence="8">
    <location>
        <begin position="189"/>
        <end position="215"/>
    </location>
</feature>
<evidence type="ECO:0000256" key="7">
    <source>
        <dbReference type="ARBA" id="ARBA00023136"/>
    </source>
</evidence>
<feature type="domain" description="Phosphotransferase system EIIC" evidence="9">
    <location>
        <begin position="13"/>
        <end position="333"/>
    </location>
</feature>
<feature type="transmembrane region" description="Helical" evidence="8">
    <location>
        <begin position="227"/>
        <end position="246"/>
    </location>
</feature>
<evidence type="ECO:0000313" key="10">
    <source>
        <dbReference type="EMBL" id="OUQ34500.1"/>
    </source>
</evidence>
<dbReference type="AlphaFoldDB" id="A0A1Y4SYP2"/>
<feature type="transmembrane region" description="Helical" evidence="8">
    <location>
        <begin position="46"/>
        <end position="66"/>
    </location>
</feature>
<feature type="transmembrane region" description="Helical" evidence="8">
    <location>
        <begin position="21"/>
        <end position="40"/>
    </location>
</feature>
<feature type="transmembrane region" description="Helical" evidence="8">
    <location>
        <begin position="126"/>
        <end position="144"/>
    </location>
</feature>
<dbReference type="GO" id="GO:0005886">
    <property type="term" value="C:plasma membrane"/>
    <property type="evidence" value="ECO:0007669"/>
    <property type="project" value="UniProtKB-SubCell"/>
</dbReference>
<evidence type="ECO:0000256" key="6">
    <source>
        <dbReference type="ARBA" id="ARBA00022989"/>
    </source>
</evidence>
<keyword evidence="3" id="KW-1003">Cell membrane</keyword>
<reference evidence="10 11" key="1">
    <citation type="journal article" date="2018" name="BMC Genomics">
        <title>Whole genome sequencing and function prediction of 133 gut anaerobes isolated from chicken caecum in pure cultures.</title>
        <authorList>
            <person name="Medvecky M."/>
            <person name="Cejkova D."/>
            <person name="Polansky O."/>
            <person name="Karasova D."/>
            <person name="Kubasova T."/>
            <person name="Cizek A."/>
            <person name="Rychlik I."/>
        </authorList>
    </citation>
    <scope>NUCLEOTIDE SEQUENCE [LARGE SCALE GENOMIC DNA]</scope>
    <source>
        <strain evidence="10 11">An13</strain>
    </source>
</reference>
<feature type="transmembrane region" description="Helical" evidence="8">
    <location>
        <begin position="164"/>
        <end position="182"/>
    </location>
</feature>
<feature type="transmembrane region" description="Helical" evidence="8">
    <location>
        <begin position="73"/>
        <end position="96"/>
    </location>
</feature>
<evidence type="ECO:0000256" key="2">
    <source>
        <dbReference type="ARBA" id="ARBA00022448"/>
    </source>
</evidence>
<evidence type="ECO:0000256" key="4">
    <source>
        <dbReference type="ARBA" id="ARBA00022597"/>
    </source>
</evidence>
<dbReference type="GO" id="GO:0008982">
    <property type="term" value="F:protein-N(PI)-phosphohistidine-sugar phosphotransferase activity"/>
    <property type="evidence" value="ECO:0007669"/>
    <property type="project" value="InterPro"/>
</dbReference>
<keyword evidence="5 8" id="KW-0812">Transmembrane</keyword>
<keyword evidence="2" id="KW-0813">Transport</keyword>
<keyword evidence="6 8" id="KW-1133">Transmembrane helix</keyword>
<dbReference type="GO" id="GO:0009401">
    <property type="term" value="P:phosphoenolpyruvate-dependent sugar phosphotransferase system"/>
    <property type="evidence" value="ECO:0007669"/>
    <property type="project" value="InterPro"/>
</dbReference>